<dbReference type="STRING" id="680198.SCAB_59882"/>
<name>C9Z7E3_STRSW</name>
<keyword evidence="3" id="KW-1185">Reference proteome</keyword>
<dbReference type="HOGENOM" id="CLU_2920995_0_0_11"/>
<dbReference type="KEGG" id="scb:SCAB_59882"/>
<accession>C9Z7E3</accession>
<dbReference type="EMBL" id="FN554889">
    <property type="protein sequence ID" value="CBG73005.1"/>
    <property type="molecule type" value="Genomic_DNA"/>
</dbReference>
<reference evidence="2 3" key="1">
    <citation type="journal article" date="2010" name="Mol. Plant Microbe Interact.">
        <title>Streptomyces scabies 87-22 contains a coronafacic acid-like biosynthetic cluster that contributes to plant-microbe interactions.</title>
        <authorList>
            <person name="Bignell D.R."/>
            <person name="Seipke R.F."/>
            <person name="Huguet-Tapia J.C."/>
            <person name="Chambers A.H."/>
            <person name="Parry R.J."/>
            <person name="Loria R."/>
        </authorList>
    </citation>
    <scope>NUCLEOTIDE SEQUENCE [LARGE SCALE GENOMIC DNA]</scope>
    <source>
        <strain evidence="2 3">87.22</strain>
    </source>
</reference>
<sequence>MSPFRGPVHDESHTDLTPERVVRPPCALRAAPVKDPTSDGDARVKFVRPYGIVLLGMAYDD</sequence>
<dbReference type="AlphaFoldDB" id="C9Z7E3"/>
<protein>
    <submittedName>
        <fullName evidence="2">Uncharacterized protein</fullName>
    </submittedName>
</protein>
<organism evidence="2 3">
    <name type="scientific">Streptomyces scabiei (strain 87.22)</name>
    <dbReference type="NCBI Taxonomy" id="680198"/>
    <lineage>
        <taxon>Bacteria</taxon>
        <taxon>Bacillati</taxon>
        <taxon>Actinomycetota</taxon>
        <taxon>Actinomycetes</taxon>
        <taxon>Kitasatosporales</taxon>
        <taxon>Streptomycetaceae</taxon>
        <taxon>Streptomyces</taxon>
    </lineage>
</organism>
<feature type="region of interest" description="Disordered" evidence="1">
    <location>
        <begin position="1"/>
        <end position="23"/>
    </location>
</feature>
<gene>
    <name evidence="2" type="ordered locus">SCAB_59882</name>
</gene>
<feature type="compositionally biased region" description="Basic and acidic residues" evidence="1">
    <location>
        <begin position="7"/>
        <end position="22"/>
    </location>
</feature>
<evidence type="ECO:0000313" key="3">
    <source>
        <dbReference type="Proteomes" id="UP000001444"/>
    </source>
</evidence>
<proteinExistence type="predicted"/>
<evidence type="ECO:0000313" key="2">
    <source>
        <dbReference type="EMBL" id="CBG73005.1"/>
    </source>
</evidence>
<evidence type="ECO:0000256" key="1">
    <source>
        <dbReference type="SAM" id="MobiDB-lite"/>
    </source>
</evidence>
<dbReference type="Proteomes" id="UP000001444">
    <property type="component" value="Chromosome"/>
</dbReference>